<name>A0A1M5G504_9BACE</name>
<evidence type="ECO:0000313" key="2">
    <source>
        <dbReference type="Proteomes" id="UP000184509"/>
    </source>
</evidence>
<proteinExistence type="predicted"/>
<dbReference type="GO" id="GO:0006261">
    <property type="term" value="P:DNA-templated DNA replication"/>
    <property type="evidence" value="ECO:0007669"/>
    <property type="project" value="TreeGrafter"/>
</dbReference>
<dbReference type="AlphaFoldDB" id="A0A1M5G504"/>
<evidence type="ECO:0000313" key="1">
    <source>
        <dbReference type="EMBL" id="SHF98813.1"/>
    </source>
</evidence>
<dbReference type="InterPro" id="IPR027417">
    <property type="entry name" value="P-loop_NTPase"/>
</dbReference>
<dbReference type="EMBL" id="FQTV01000019">
    <property type="protein sequence ID" value="SHF98813.1"/>
    <property type="molecule type" value="Genomic_DNA"/>
</dbReference>
<dbReference type="SUPFAM" id="SSF52540">
    <property type="entry name" value="P-loop containing nucleoside triphosphate hydrolases"/>
    <property type="match status" value="1"/>
</dbReference>
<dbReference type="STRING" id="1297750.SAMN05444405_11933"/>
<keyword evidence="2" id="KW-1185">Reference proteome</keyword>
<dbReference type="InterPro" id="IPR050238">
    <property type="entry name" value="DNA_Rep/Repair_Clamp_Loader"/>
</dbReference>
<protein>
    <submittedName>
        <fullName evidence="1">DNA polymerase-3 subunit delta</fullName>
    </submittedName>
</protein>
<dbReference type="Pfam" id="PF13177">
    <property type="entry name" value="DNA_pol3_delta2"/>
    <property type="match status" value="1"/>
</dbReference>
<dbReference type="OrthoDB" id="9811073at2"/>
<dbReference type="Proteomes" id="UP000184509">
    <property type="component" value="Unassembled WGS sequence"/>
</dbReference>
<sequence>MFFREVIGQEEVKKKFLLEVKENRIPHAQLICGPEGVGKLPLAIAYARYLLCPNHTEEDACGICPSCVKMNKLAHPDLHFVFPIVKKKNQKEVVCDDYIKDWRNFVINNPYFNLNHWLKEMDAENSQAMIYTKESDEILRKLSLKSSEGGYKVMIIWLPEKMNEACSNKLLKLLEEPPAKTVFLLVSEQPDLMLTTILSRTQRVNVRHIKEESIIEKLKNSYGLTDQDAQITAHLANGNFIRAMEQIHLNEEKKLFFDLFVSLMRLSYQRKIKEMKAWSELLAGIGRERQKDFLEYAQRMIRENFILNFHHNELTYMNRDEYNFSVRFAPFVNERNAMGIMDELTMAQQHIEQNVNAKMVFFDFSLKMIVLLKQ</sequence>
<dbReference type="RefSeq" id="WP_073403701.1">
    <property type="nucleotide sequence ID" value="NZ_FQTV01000019.1"/>
</dbReference>
<dbReference type="PANTHER" id="PTHR11669">
    <property type="entry name" value="REPLICATION FACTOR C / DNA POLYMERASE III GAMMA-TAU SUBUNIT"/>
    <property type="match status" value="1"/>
</dbReference>
<organism evidence="1 2">
    <name type="scientific">Bacteroides luti</name>
    <dbReference type="NCBI Taxonomy" id="1297750"/>
    <lineage>
        <taxon>Bacteria</taxon>
        <taxon>Pseudomonadati</taxon>
        <taxon>Bacteroidota</taxon>
        <taxon>Bacteroidia</taxon>
        <taxon>Bacteroidales</taxon>
        <taxon>Bacteroidaceae</taxon>
        <taxon>Bacteroides</taxon>
    </lineage>
</organism>
<dbReference type="Gene3D" id="3.40.50.300">
    <property type="entry name" value="P-loop containing nucleotide triphosphate hydrolases"/>
    <property type="match status" value="1"/>
</dbReference>
<accession>A0A1M5G504</accession>
<reference evidence="1 2" key="1">
    <citation type="submission" date="2016-11" db="EMBL/GenBank/DDBJ databases">
        <authorList>
            <person name="Jaros S."/>
            <person name="Januszkiewicz K."/>
            <person name="Wedrychowicz H."/>
        </authorList>
    </citation>
    <scope>NUCLEOTIDE SEQUENCE [LARGE SCALE GENOMIC DNA]</scope>
    <source>
        <strain evidence="1 2">DSM 26991</strain>
    </source>
</reference>
<dbReference type="PANTHER" id="PTHR11669:SF8">
    <property type="entry name" value="DNA POLYMERASE III SUBUNIT DELTA"/>
    <property type="match status" value="1"/>
</dbReference>
<gene>
    <name evidence="1" type="ORF">SAMN05444405_11933</name>
</gene>